<dbReference type="Proteomes" id="UP000492821">
    <property type="component" value="Unassembled WGS sequence"/>
</dbReference>
<proteinExistence type="predicted"/>
<organism evidence="8 9">
    <name type="scientific">Panagrellus redivivus</name>
    <name type="common">Microworm</name>
    <dbReference type="NCBI Taxonomy" id="6233"/>
    <lineage>
        <taxon>Eukaryota</taxon>
        <taxon>Metazoa</taxon>
        <taxon>Ecdysozoa</taxon>
        <taxon>Nematoda</taxon>
        <taxon>Chromadorea</taxon>
        <taxon>Rhabditida</taxon>
        <taxon>Tylenchina</taxon>
        <taxon>Panagrolaimomorpha</taxon>
        <taxon>Panagrolaimoidea</taxon>
        <taxon>Panagrolaimidae</taxon>
        <taxon>Panagrellus</taxon>
    </lineage>
</organism>
<dbReference type="PANTHER" id="PTHR44533">
    <property type="entry name" value="DEAD/H RNA HELICASE, PUTATIVE-RELATED"/>
    <property type="match status" value="1"/>
</dbReference>
<feature type="compositionally biased region" description="Basic and acidic residues" evidence="5">
    <location>
        <begin position="490"/>
        <end position="504"/>
    </location>
</feature>
<dbReference type="SUPFAM" id="SSF52540">
    <property type="entry name" value="P-loop containing nucleoside triphosphate hydrolases"/>
    <property type="match status" value="1"/>
</dbReference>
<keyword evidence="4" id="KW-0067">ATP-binding</keyword>
<evidence type="ECO:0000313" key="8">
    <source>
        <dbReference type="Proteomes" id="UP000492821"/>
    </source>
</evidence>
<dbReference type="Pfam" id="PF26076">
    <property type="entry name" value="WHD_DDX60"/>
    <property type="match status" value="1"/>
</dbReference>
<feature type="domain" description="Helicase C-terminal" evidence="7">
    <location>
        <begin position="1169"/>
        <end position="1324"/>
    </location>
</feature>
<dbReference type="GO" id="GO:0005737">
    <property type="term" value="C:cytoplasm"/>
    <property type="evidence" value="ECO:0007669"/>
    <property type="project" value="TreeGrafter"/>
</dbReference>
<feature type="region of interest" description="Disordered" evidence="5">
    <location>
        <begin position="486"/>
        <end position="521"/>
    </location>
</feature>
<keyword evidence="2" id="KW-0378">Hydrolase</keyword>
<dbReference type="InterPro" id="IPR011545">
    <property type="entry name" value="DEAD/DEAH_box_helicase_dom"/>
</dbReference>
<reference evidence="9" key="2">
    <citation type="submission" date="2020-10" db="UniProtKB">
        <authorList>
            <consortium name="WormBaseParasite"/>
        </authorList>
    </citation>
    <scope>IDENTIFICATION</scope>
</reference>
<feature type="compositionally biased region" description="Acidic residues" evidence="5">
    <location>
        <begin position="1149"/>
        <end position="1160"/>
    </location>
</feature>
<keyword evidence="3" id="KW-0347">Helicase</keyword>
<feature type="compositionally biased region" description="Basic and acidic residues" evidence="5">
    <location>
        <begin position="1134"/>
        <end position="1148"/>
    </location>
</feature>
<evidence type="ECO:0000256" key="5">
    <source>
        <dbReference type="SAM" id="MobiDB-lite"/>
    </source>
</evidence>
<dbReference type="Pfam" id="PF23002">
    <property type="entry name" value="PIN-like_DDX60"/>
    <property type="match status" value="1"/>
</dbReference>
<dbReference type="PROSITE" id="PS51194">
    <property type="entry name" value="HELICASE_CTER"/>
    <property type="match status" value="1"/>
</dbReference>
<dbReference type="InterPro" id="IPR001650">
    <property type="entry name" value="Helicase_C-like"/>
</dbReference>
<dbReference type="GO" id="GO:0005524">
    <property type="term" value="F:ATP binding"/>
    <property type="evidence" value="ECO:0007669"/>
    <property type="project" value="UniProtKB-KW"/>
</dbReference>
<dbReference type="PANTHER" id="PTHR44533:SF4">
    <property type="entry name" value="DEAD_H RNA HELICASE, PUTATIVE-RELATED"/>
    <property type="match status" value="1"/>
</dbReference>
<dbReference type="SMART" id="SM00490">
    <property type="entry name" value="HELICc"/>
    <property type="match status" value="1"/>
</dbReference>
<evidence type="ECO:0000256" key="4">
    <source>
        <dbReference type="ARBA" id="ARBA00022840"/>
    </source>
</evidence>
<dbReference type="InterPro" id="IPR052431">
    <property type="entry name" value="SKI2_subfamily_helicases"/>
</dbReference>
<dbReference type="Pfam" id="PF00270">
    <property type="entry name" value="DEAD"/>
    <property type="match status" value="1"/>
</dbReference>
<sequence length="1667" mass="190238">MASNPTNGTTQDGVINLTELAVSVTPVRMNIMSEFADVEIFMISIDSIFLELLSHDYHNLDLGGQTLVLAKQFELFIQTLESVNGKYKLIYFEDFHQLYQEESLLSYLYSFFLLYLKGSRFNKFVMGFKSPTDPEWTKFLTEVTPSFMAISIDGPIPALVKESHDFRTRLASIVVQLMTYRIPSVYLVAFLLSFTKCVCYRALAPINATEELQKRISDIWSTTTKFPAVVPSTEKFTSRAEFLAKVFGKEKNKSESFEALCAAALLSALVADKRAAKRRYIEAPKAPSSEDRRHILSALTNAFYTTDPASLPFDLADLWDGRHILIIYNFIQVQKKPILPVRLQLDFSKVHEIAGLKIPIACDTDDFLLDPPVEKPESFSDVSVLDVSADVINTFAAGPVKKLKELNLPKTAQPANSYEQAFRAVMKWQFKDVIAKIVNPVEKPVTAYELKKYNKSRQTLARWYQGFSDSLEGRGNDLLVDFSRTPRLPVNEDGKEEDKKGAKDAKKKGGKPGAKGAPSKKDAILAANKQQQIKKQVEADKIKIDFAVSVKTNVIGRLEDTFHRLDLIESKAMCCYRLVLTYYEQYLAQAENFNSLNEKQAWSVDMVSKIKDCYQKYWEYLDSKQQDKLNEIWTNLGFNSSVTPTKFNKHLSLETNMIDYQLYHGGRLIDILSDPQKDERVTGFAPDKWQRSMLDVVDKNESALIIAPTSAGKTFVSYYCIEKILRQSNDDMVIYVAPSKALINQVCGSVYARFRNKPMVGGRTLFGTYTMDYSDSLANCQVLVTIPEALEQLLLSPDSDAQELLSRVKYVILDEVHCINALNDGHFIEHIFLLIRCPFLALSATIGNQDSFHNWLSNTEAFKTQDLPQKRNVHLITYKERWSELELALQDLSVTDLKSYANDNKIFGREHTDEFDDGDNASEFPLAPLVQPLNAGKNFLTYFMPYSVYKPEKIRMFGIPDDQLLTARQIVELYTVMSKVDDKVKTELDPVAFFKYKADSTGKVWLNRHDLRSLETELKTRFINWLNSDEERTAKVFKEFDSSVHEELGKREAIVNMTHTALHNISPLIQHCLDNNMIPAICFNDSREVCEELAIRVYNDLQAREDEYKESAEFKKRFNLKAEEKFEKLKKRKRDDTEEDRKKKGPKNDDDDGHPEDVNDDPFAIQRLKVKEALAKFKLVGRVGDDDLYNKTVEKLSHYKSANSQMLLKLFERGIGIHHEGFNNNERGAVEMLFRSGHLGIVFSTSTLALGMNMPCKTVIFGIDTPDLTPLQFRQMSGRAGRRGFDHSGSVVFMAVPSSKIRRLLTASLSTLRGNVPFTTSYLLRLLAYVNGDDNTSVTVVKDKKPSKKNKKAIEITDFTQQETRLKAALTLLENSLSLHLLPEGEQKEFKNLLQHYALFSVQLLRRMQLINAEGRLNGFARFAVSLGNFEPGNLLFIHLLQTGRLHGYIKRLTDDGVPDEEIRTNLVLILAHVFTAVPVSHSVMESLKDSDERPILPSLPSDIEKSITEYSDLVNEYMYNAVHLASGDGQIFDDAFDVTGKLEGKKELCFSELVSPVKKNLHLDRNLVPLIGNDETDHRGRKFHMNSYAYDFWLTPTRKRLLSFNRLAVHEIWFMIRDFWRMLSVVTEGINQISRHGDPLYNHLYAITEQYTDKFHTAFNMKKRNK</sequence>
<feature type="domain" description="Helicase ATP-binding" evidence="6">
    <location>
        <begin position="694"/>
        <end position="864"/>
    </location>
</feature>
<name>A0A7E4W1Z1_PANRE</name>
<dbReference type="FunFam" id="3.40.50.300:FF:001039">
    <property type="entry name" value="ATP-dependent RNA helicase DDX60"/>
    <property type="match status" value="1"/>
</dbReference>
<evidence type="ECO:0000256" key="2">
    <source>
        <dbReference type="ARBA" id="ARBA00022801"/>
    </source>
</evidence>
<dbReference type="GO" id="GO:0003676">
    <property type="term" value="F:nucleic acid binding"/>
    <property type="evidence" value="ECO:0007669"/>
    <property type="project" value="InterPro"/>
</dbReference>
<evidence type="ECO:0000313" key="9">
    <source>
        <dbReference type="WBParaSite" id="Pan_g5530.t1"/>
    </source>
</evidence>
<dbReference type="Pfam" id="PF00271">
    <property type="entry name" value="Helicase_C"/>
    <property type="match status" value="1"/>
</dbReference>
<dbReference type="InterPro" id="IPR014001">
    <property type="entry name" value="Helicase_ATP-bd"/>
</dbReference>
<dbReference type="GO" id="GO:0016787">
    <property type="term" value="F:hydrolase activity"/>
    <property type="evidence" value="ECO:0007669"/>
    <property type="project" value="UniProtKB-KW"/>
</dbReference>
<dbReference type="InterPro" id="IPR027417">
    <property type="entry name" value="P-loop_NTPase"/>
</dbReference>
<evidence type="ECO:0000259" key="6">
    <source>
        <dbReference type="PROSITE" id="PS51192"/>
    </source>
</evidence>
<dbReference type="PROSITE" id="PS51192">
    <property type="entry name" value="HELICASE_ATP_BIND_1"/>
    <property type="match status" value="1"/>
</dbReference>
<dbReference type="InterPro" id="IPR055124">
    <property type="entry name" value="PIN-like_DDX60"/>
</dbReference>
<dbReference type="WBParaSite" id="Pan_g5530.t1">
    <property type="protein sequence ID" value="Pan_g5530.t1"/>
    <property type="gene ID" value="Pan_g5530"/>
</dbReference>
<accession>A0A7E4W1Z1</accession>
<evidence type="ECO:0000259" key="7">
    <source>
        <dbReference type="PROSITE" id="PS51194"/>
    </source>
</evidence>
<dbReference type="GO" id="GO:0004386">
    <property type="term" value="F:helicase activity"/>
    <property type="evidence" value="ECO:0007669"/>
    <property type="project" value="UniProtKB-KW"/>
</dbReference>
<dbReference type="Gene3D" id="3.40.50.300">
    <property type="entry name" value="P-loop containing nucleotide triphosphate hydrolases"/>
    <property type="match status" value="2"/>
</dbReference>
<dbReference type="SMART" id="SM00487">
    <property type="entry name" value="DEXDc"/>
    <property type="match status" value="1"/>
</dbReference>
<dbReference type="InterPro" id="IPR059032">
    <property type="entry name" value="WHD_DDX60"/>
</dbReference>
<evidence type="ECO:0000256" key="1">
    <source>
        <dbReference type="ARBA" id="ARBA00022741"/>
    </source>
</evidence>
<feature type="region of interest" description="Disordered" evidence="5">
    <location>
        <begin position="1129"/>
        <end position="1160"/>
    </location>
</feature>
<keyword evidence="1" id="KW-0547">Nucleotide-binding</keyword>
<reference evidence="8" key="1">
    <citation type="journal article" date="2013" name="Genetics">
        <title>The draft genome and transcriptome of Panagrellus redivivus are shaped by the harsh demands of a free-living lifestyle.</title>
        <authorList>
            <person name="Srinivasan J."/>
            <person name="Dillman A.R."/>
            <person name="Macchietto M.G."/>
            <person name="Heikkinen L."/>
            <person name="Lakso M."/>
            <person name="Fracchia K.M."/>
            <person name="Antoshechkin I."/>
            <person name="Mortazavi A."/>
            <person name="Wong G."/>
            <person name="Sternberg P.W."/>
        </authorList>
    </citation>
    <scope>NUCLEOTIDE SEQUENCE [LARGE SCALE GENOMIC DNA]</scope>
    <source>
        <strain evidence="8">MT8872</strain>
    </source>
</reference>
<evidence type="ECO:0000256" key="3">
    <source>
        <dbReference type="ARBA" id="ARBA00022806"/>
    </source>
</evidence>
<keyword evidence="8" id="KW-1185">Reference proteome</keyword>
<protein>
    <submittedName>
        <fullName evidence="9">Helicase ATP-binding domain-containing protein</fullName>
    </submittedName>
</protein>